<keyword evidence="2" id="KW-1185">Reference proteome</keyword>
<reference evidence="1" key="1">
    <citation type="submission" date="2023-03" db="EMBL/GenBank/DDBJ databases">
        <title>Massive genome expansion in bonnet fungi (Mycena s.s.) driven by repeated elements and novel gene families across ecological guilds.</title>
        <authorList>
            <consortium name="Lawrence Berkeley National Laboratory"/>
            <person name="Harder C.B."/>
            <person name="Miyauchi S."/>
            <person name="Viragh M."/>
            <person name="Kuo A."/>
            <person name="Thoen E."/>
            <person name="Andreopoulos B."/>
            <person name="Lu D."/>
            <person name="Skrede I."/>
            <person name="Drula E."/>
            <person name="Henrissat B."/>
            <person name="Morin E."/>
            <person name="Kohler A."/>
            <person name="Barry K."/>
            <person name="LaButti K."/>
            <person name="Morin E."/>
            <person name="Salamov A."/>
            <person name="Lipzen A."/>
            <person name="Mereny Z."/>
            <person name="Hegedus B."/>
            <person name="Baldrian P."/>
            <person name="Stursova M."/>
            <person name="Weitz H."/>
            <person name="Taylor A."/>
            <person name="Grigoriev I.V."/>
            <person name="Nagy L.G."/>
            <person name="Martin F."/>
            <person name="Kauserud H."/>
        </authorList>
    </citation>
    <scope>NUCLEOTIDE SEQUENCE</scope>
    <source>
        <strain evidence="1">CBHHK182m</strain>
    </source>
</reference>
<name>A0AAD7ME10_9AGAR</name>
<dbReference type="EMBL" id="JARKIB010000358">
    <property type="protein sequence ID" value="KAJ7712772.1"/>
    <property type="molecule type" value="Genomic_DNA"/>
</dbReference>
<gene>
    <name evidence="1" type="ORF">B0H16DRAFT_1623675</name>
</gene>
<evidence type="ECO:0000313" key="1">
    <source>
        <dbReference type="EMBL" id="KAJ7712772.1"/>
    </source>
</evidence>
<proteinExistence type="predicted"/>
<evidence type="ECO:0000313" key="2">
    <source>
        <dbReference type="Proteomes" id="UP001215598"/>
    </source>
</evidence>
<comment type="caution">
    <text evidence="1">The sequence shown here is derived from an EMBL/GenBank/DDBJ whole genome shotgun (WGS) entry which is preliminary data.</text>
</comment>
<dbReference type="AlphaFoldDB" id="A0AAD7ME10"/>
<dbReference type="Proteomes" id="UP001215598">
    <property type="component" value="Unassembled WGS sequence"/>
</dbReference>
<accession>A0AAD7ME10</accession>
<organism evidence="1 2">
    <name type="scientific">Mycena metata</name>
    <dbReference type="NCBI Taxonomy" id="1033252"/>
    <lineage>
        <taxon>Eukaryota</taxon>
        <taxon>Fungi</taxon>
        <taxon>Dikarya</taxon>
        <taxon>Basidiomycota</taxon>
        <taxon>Agaricomycotina</taxon>
        <taxon>Agaricomycetes</taxon>
        <taxon>Agaricomycetidae</taxon>
        <taxon>Agaricales</taxon>
        <taxon>Marasmiineae</taxon>
        <taxon>Mycenaceae</taxon>
        <taxon>Mycena</taxon>
    </lineage>
</organism>
<sequence>MVRWLNPDCLPQLVRALVSPPTPLLGPHIPFLRAELGIGRDRVPSPATSEDRGSRLVGVRAARCGRVMVMARGLEGQVGARTWILCREMMVRPLPQSLLHLFIGTIIRRCLSARGEASRRLSAIVYDEDRLPEMARRQGRTAMGRWKGSD</sequence>
<protein>
    <submittedName>
        <fullName evidence="1">Uncharacterized protein</fullName>
    </submittedName>
</protein>